<feature type="compositionally biased region" description="Polar residues" evidence="1">
    <location>
        <begin position="75"/>
        <end position="88"/>
    </location>
</feature>
<name>A0ABY6UR60_BIOOC</name>
<reference evidence="2 3" key="1">
    <citation type="submission" date="2019-06" db="EMBL/GenBank/DDBJ databases">
        <authorList>
            <person name="Broberg M."/>
        </authorList>
    </citation>
    <scope>NUCLEOTIDE SEQUENCE [LARGE SCALE GENOMIC DNA]</scope>
</reference>
<gene>
    <name evidence="2" type="ORF">CLO192961_LOCUS362867</name>
</gene>
<keyword evidence="3" id="KW-1185">Reference proteome</keyword>
<evidence type="ECO:0000313" key="2">
    <source>
        <dbReference type="EMBL" id="VUC33861.1"/>
    </source>
</evidence>
<feature type="region of interest" description="Disordered" evidence="1">
    <location>
        <begin position="75"/>
        <end position="94"/>
    </location>
</feature>
<sequence length="111" mass="12599">MTPLRKVAKKIDYDVRKTIRETERAFARAPEDRMKILKGLMDKYAPGQVLPPTTGIVQTDAAHEEDLCAFRENLNSENGTQHMESINSLVDDAHKDPLDKSLKTLVDYTQN</sequence>
<dbReference type="EMBL" id="CABFNS010000872">
    <property type="protein sequence ID" value="VUC33861.1"/>
    <property type="molecule type" value="Genomic_DNA"/>
</dbReference>
<protein>
    <submittedName>
        <fullName evidence="2">Uncharacterized protein</fullName>
    </submittedName>
</protein>
<accession>A0ABY6UR60</accession>
<dbReference type="Proteomes" id="UP000766486">
    <property type="component" value="Unassembled WGS sequence"/>
</dbReference>
<comment type="caution">
    <text evidence="2">The sequence shown here is derived from an EMBL/GenBank/DDBJ whole genome shotgun (WGS) entry which is preliminary data.</text>
</comment>
<evidence type="ECO:0000313" key="3">
    <source>
        <dbReference type="Proteomes" id="UP000766486"/>
    </source>
</evidence>
<evidence type="ECO:0000256" key="1">
    <source>
        <dbReference type="SAM" id="MobiDB-lite"/>
    </source>
</evidence>
<organism evidence="2 3">
    <name type="scientific">Bionectria ochroleuca</name>
    <name type="common">Gliocladium roseum</name>
    <dbReference type="NCBI Taxonomy" id="29856"/>
    <lineage>
        <taxon>Eukaryota</taxon>
        <taxon>Fungi</taxon>
        <taxon>Dikarya</taxon>
        <taxon>Ascomycota</taxon>
        <taxon>Pezizomycotina</taxon>
        <taxon>Sordariomycetes</taxon>
        <taxon>Hypocreomycetidae</taxon>
        <taxon>Hypocreales</taxon>
        <taxon>Bionectriaceae</taxon>
        <taxon>Clonostachys</taxon>
    </lineage>
</organism>
<proteinExistence type="predicted"/>